<evidence type="ECO:0000256" key="1">
    <source>
        <dbReference type="ARBA" id="ARBA00000085"/>
    </source>
</evidence>
<dbReference type="SMART" id="SM00387">
    <property type="entry name" value="HATPase_c"/>
    <property type="match status" value="1"/>
</dbReference>
<dbReference type="InterPro" id="IPR003594">
    <property type="entry name" value="HATPase_dom"/>
</dbReference>
<dbReference type="InterPro" id="IPR005467">
    <property type="entry name" value="His_kinase_dom"/>
</dbReference>
<dbReference type="GO" id="GO:0005886">
    <property type="term" value="C:plasma membrane"/>
    <property type="evidence" value="ECO:0007669"/>
    <property type="project" value="UniProtKB-SubCell"/>
</dbReference>
<keyword evidence="7" id="KW-0547">Nucleotide-binding</keyword>
<evidence type="ECO:0000259" key="11">
    <source>
        <dbReference type="PROSITE" id="PS50109"/>
    </source>
</evidence>
<dbReference type="PROSITE" id="PS50109">
    <property type="entry name" value="HIS_KIN"/>
    <property type="match status" value="1"/>
</dbReference>
<dbReference type="Gene3D" id="3.30.565.10">
    <property type="entry name" value="Histidine kinase-like ATPase, C-terminal domain"/>
    <property type="match status" value="1"/>
</dbReference>
<dbReference type="EMBL" id="MLJW01000031">
    <property type="protein sequence ID" value="OIR08601.1"/>
    <property type="molecule type" value="Genomic_DNA"/>
</dbReference>
<dbReference type="CDD" id="cd00082">
    <property type="entry name" value="HisKA"/>
    <property type="match status" value="1"/>
</dbReference>
<dbReference type="EC" id="2.7.13.3" evidence="3"/>
<accession>A0A1J5SJH6</accession>
<feature type="transmembrane region" description="Helical" evidence="10">
    <location>
        <begin position="156"/>
        <end position="174"/>
    </location>
</feature>
<keyword evidence="6 12" id="KW-0808">Transferase</keyword>
<evidence type="ECO:0000256" key="9">
    <source>
        <dbReference type="ARBA" id="ARBA00022840"/>
    </source>
</evidence>
<evidence type="ECO:0000256" key="8">
    <source>
        <dbReference type="ARBA" id="ARBA00022777"/>
    </source>
</evidence>
<dbReference type="InterPro" id="IPR050980">
    <property type="entry name" value="2C_sensor_his_kinase"/>
</dbReference>
<evidence type="ECO:0000256" key="4">
    <source>
        <dbReference type="ARBA" id="ARBA00022475"/>
    </source>
</evidence>
<feature type="transmembrane region" description="Helical" evidence="10">
    <location>
        <begin position="219"/>
        <end position="237"/>
    </location>
</feature>
<evidence type="ECO:0000256" key="6">
    <source>
        <dbReference type="ARBA" id="ARBA00022679"/>
    </source>
</evidence>
<evidence type="ECO:0000313" key="12">
    <source>
        <dbReference type="EMBL" id="OIR08601.1"/>
    </source>
</evidence>
<feature type="domain" description="Histidine kinase" evidence="11">
    <location>
        <begin position="272"/>
        <end position="472"/>
    </location>
</feature>
<keyword evidence="5" id="KW-0597">Phosphoprotein</keyword>
<evidence type="ECO:0000256" key="2">
    <source>
        <dbReference type="ARBA" id="ARBA00004651"/>
    </source>
</evidence>
<dbReference type="InterPro" id="IPR003661">
    <property type="entry name" value="HisK_dim/P_dom"/>
</dbReference>
<comment type="catalytic activity">
    <reaction evidence="1">
        <text>ATP + protein L-histidine = ADP + protein N-phospho-L-histidine.</text>
        <dbReference type="EC" id="2.7.13.3"/>
    </reaction>
</comment>
<feature type="transmembrane region" description="Helical" evidence="10">
    <location>
        <begin position="77"/>
        <end position="97"/>
    </location>
</feature>
<dbReference type="PANTHER" id="PTHR44936">
    <property type="entry name" value="SENSOR PROTEIN CREC"/>
    <property type="match status" value="1"/>
</dbReference>
<dbReference type="Gene3D" id="1.10.287.130">
    <property type="match status" value="1"/>
</dbReference>
<dbReference type="GO" id="GO:0005524">
    <property type="term" value="F:ATP binding"/>
    <property type="evidence" value="ECO:0007669"/>
    <property type="project" value="UniProtKB-KW"/>
</dbReference>
<evidence type="ECO:0000256" key="5">
    <source>
        <dbReference type="ARBA" id="ARBA00022553"/>
    </source>
</evidence>
<keyword evidence="10" id="KW-0472">Membrane</keyword>
<protein>
    <recommendedName>
        <fullName evidence="3">histidine kinase</fullName>
        <ecNumber evidence="3">2.7.13.3</ecNumber>
    </recommendedName>
</protein>
<dbReference type="SUPFAM" id="SSF47384">
    <property type="entry name" value="Homodimeric domain of signal transducing histidine kinase"/>
    <property type="match status" value="1"/>
</dbReference>
<sequence length="475" mass="52177">MPGGLYGKDFATPCGILPHPLLRATPVEFRPMNSSLLASQTGHSHLRRLILLRCGAILAQSATLILAHRFLSTDFSWAPMLGAVSLLALVSALTWWRLSLDFPVGNLELFLQLSVDVLVLTVLLYYSGGSTNPFVSLYLLPLVIAAATLPRRHTWGMAALTLACYSLLMVWHVPLPMGHAQPEPVTMQGMDHMHHQMDTASPAGTASFPLGDAFNTHVLGMWLEFVISSVVVAYFVVEMARAVRSRDAQLTRVREETLRNERIVALGTQAAGAAHELGTPLSTMSVVIGEMHRDCTAPEQQENLTILDEQVRTCKRILDSLLSHAQETSSQLSLEEFIRNVLNEWQLLRPTVHYRFHVKSPQPSPRLRADLALRSALLNLLNNAADASPDEMDILLFWDGENITLEIRDQGPGLTPETAARAGSAFFTTKQEGRGLGLFLANATLERLGGKVRLSNREGGGATTEVILPLHRISI</sequence>
<dbReference type="InterPro" id="IPR036097">
    <property type="entry name" value="HisK_dim/P_sf"/>
</dbReference>
<dbReference type="InterPro" id="IPR004358">
    <property type="entry name" value="Sig_transdc_His_kin-like_C"/>
</dbReference>
<dbReference type="Pfam" id="PF02518">
    <property type="entry name" value="HATPase_c"/>
    <property type="match status" value="1"/>
</dbReference>
<keyword evidence="10" id="KW-1133">Transmembrane helix</keyword>
<dbReference type="SUPFAM" id="SSF55874">
    <property type="entry name" value="ATPase domain of HSP90 chaperone/DNA topoisomerase II/histidine kinase"/>
    <property type="match status" value="1"/>
</dbReference>
<keyword evidence="4" id="KW-1003">Cell membrane</keyword>
<dbReference type="Pfam" id="PF00512">
    <property type="entry name" value="HisKA"/>
    <property type="match status" value="1"/>
</dbReference>
<organism evidence="12">
    <name type="scientific">mine drainage metagenome</name>
    <dbReference type="NCBI Taxonomy" id="410659"/>
    <lineage>
        <taxon>unclassified sequences</taxon>
        <taxon>metagenomes</taxon>
        <taxon>ecological metagenomes</taxon>
    </lineage>
</organism>
<dbReference type="PRINTS" id="PR00344">
    <property type="entry name" value="BCTRLSENSOR"/>
</dbReference>
<keyword evidence="8 12" id="KW-0418">Kinase</keyword>
<evidence type="ECO:0000256" key="3">
    <source>
        <dbReference type="ARBA" id="ARBA00012438"/>
    </source>
</evidence>
<keyword evidence="9" id="KW-0067">ATP-binding</keyword>
<dbReference type="InterPro" id="IPR036890">
    <property type="entry name" value="HATPase_C_sf"/>
</dbReference>
<proteinExistence type="predicted"/>
<evidence type="ECO:0000256" key="7">
    <source>
        <dbReference type="ARBA" id="ARBA00022741"/>
    </source>
</evidence>
<dbReference type="SMART" id="SM00388">
    <property type="entry name" value="HisKA"/>
    <property type="match status" value="1"/>
</dbReference>
<evidence type="ECO:0000256" key="10">
    <source>
        <dbReference type="SAM" id="Phobius"/>
    </source>
</evidence>
<comment type="caution">
    <text evidence="12">The sequence shown here is derived from an EMBL/GenBank/DDBJ whole genome shotgun (WGS) entry which is preliminary data.</text>
</comment>
<reference evidence="12" key="1">
    <citation type="submission" date="2016-10" db="EMBL/GenBank/DDBJ databases">
        <title>Sequence of Gallionella enrichment culture.</title>
        <authorList>
            <person name="Poehlein A."/>
            <person name="Muehling M."/>
            <person name="Daniel R."/>
        </authorList>
    </citation>
    <scope>NUCLEOTIDE SEQUENCE</scope>
</reference>
<name>A0A1J5SJH6_9ZZZZ</name>
<dbReference type="PANTHER" id="PTHR44936:SF10">
    <property type="entry name" value="SENSOR PROTEIN RSTB"/>
    <property type="match status" value="1"/>
</dbReference>
<gene>
    <name evidence="12" type="primary">regB_3</name>
    <name evidence="12" type="ORF">GALL_93950</name>
</gene>
<feature type="transmembrane region" description="Helical" evidence="10">
    <location>
        <begin position="50"/>
        <end position="71"/>
    </location>
</feature>
<dbReference type="GO" id="GO:0000155">
    <property type="term" value="F:phosphorelay sensor kinase activity"/>
    <property type="evidence" value="ECO:0007669"/>
    <property type="project" value="InterPro"/>
</dbReference>
<dbReference type="AlphaFoldDB" id="A0A1J5SJH6"/>
<keyword evidence="10" id="KW-0812">Transmembrane</keyword>
<comment type="subcellular location">
    <subcellularLocation>
        <location evidence="2">Cell membrane</location>
        <topology evidence="2">Multi-pass membrane protein</topology>
    </subcellularLocation>
</comment>